<evidence type="ECO:0000256" key="1">
    <source>
        <dbReference type="ARBA" id="ARBA00005736"/>
    </source>
</evidence>
<dbReference type="PANTHER" id="PTHR21027">
    <property type="entry name" value="TRNA-SPLICING ENDONUCLEASE SUBUNIT SEN54"/>
    <property type="match status" value="1"/>
</dbReference>
<comment type="similarity">
    <text evidence="1">Belongs to the SEN54 family.</text>
</comment>
<keyword evidence="2" id="KW-0819">tRNA processing</keyword>
<name>A0AAN8ZVV0_HALRR</name>
<dbReference type="GO" id="GO:0000379">
    <property type="term" value="P:tRNA-type intron splice site recognition and cleavage"/>
    <property type="evidence" value="ECO:0007669"/>
    <property type="project" value="TreeGrafter"/>
</dbReference>
<evidence type="ECO:0000256" key="2">
    <source>
        <dbReference type="ARBA" id="ARBA00022694"/>
    </source>
</evidence>
<gene>
    <name evidence="5" type="ORF">SK128_010349</name>
</gene>
<dbReference type="Pfam" id="PF12928">
    <property type="entry name" value="tRNA_int_end_N2"/>
    <property type="match status" value="1"/>
</dbReference>
<proteinExistence type="inferred from homology"/>
<comment type="caution">
    <text evidence="5">The sequence shown here is derived from an EMBL/GenBank/DDBJ whole genome shotgun (WGS) entry which is preliminary data.</text>
</comment>
<accession>A0AAN8ZVV0</accession>
<feature type="region of interest" description="Disordered" evidence="3">
    <location>
        <begin position="638"/>
        <end position="657"/>
    </location>
</feature>
<dbReference type="AlphaFoldDB" id="A0AAN8ZVV0"/>
<dbReference type="GO" id="GO:0000214">
    <property type="term" value="C:tRNA-intron endonuclease complex"/>
    <property type="evidence" value="ECO:0007669"/>
    <property type="project" value="TreeGrafter"/>
</dbReference>
<feature type="domain" description="tRNA-splicing endonuclease subunit Sen54 N-terminal" evidence="4">
    <location>
        <begin position="43"/>
        <end position="108"/>
    </location>
</feature>
<evidence type="ECO:0000313" key="6">
    <source>
        <dbReference type="Proteomes" id="UP001381693"/>
    </source>
</evidence>
<evidence type="ECO:0000259" key="4">
    <source>
        <dbReference type="Pfam" id="PF12928"/>
    </source>
</evidence>
<sequence length="821" mass="96196">GETLFNAKNRTQVLPSWGEKLSEAHRTSFEEEQVEQRLKDHHALISELRVTRKDQLATGRWIEKSNMVQLIQQTGTFWDHMGVETDIGRCLYPEEALYLTEMGELEINYQGMPLSVQSAQAVMLSDRHHLNCYLVYAHLSRSGCKVVKHQTHLTYTKYEKQIRLDQHQAKKKKNKLKLKSDNDEVLEIVYESTAKGDSKKVIPSCGKELINLEASSDMDNALSDFYKTLGNEAKPPPGMHEKPSNIFDITHPPILNKEENRTTHADDKSDLYEKKKKEYLDMFPSMLGTRVQIIHVEDTSLYPKDSVPSKKVYRVNLDILNYFSKYKDEEGQNVSSHHLNNRWERGSGHYRGSRGNNQNRRGNFGRHWDAECNDDAWDGRRHMHRQNVNHSGNSDLSYSSNSDMFYSRVDNNRGRILEKGRMLEERRHDDRNRLWGREMPDRWDERRRENRMITWEEGRMEDNRLWDEKRGEDGDRTWQMGRSENRNVWNEGRREDGHRVWEKGYNDGRNIWEGRREDRDRVWEEEKYNDRRKTWEERNHDGRSNYDKSCDFTRATKRKYDDDDHTSFSGCNYNVGNDQCSNYHNDRYRHMDKCNNYSYQCGDRSGRLQEEYKRDDRASVSTKEDVLVSAEEPSVNLKIPPPWKTKRRNRRKDNRPATYPSYLVKLPVPVYSWKEYKNIVNSMSEDNMLTRGTGATLWMGATIPMIKPAMATSVQKVLEKCSLEITRNESQQKQPSLPQELQLDIHFDAYLSNAPYRKSSPPIPSKRITVIRDGVVPTLGQIQEVAKRFTDEAPVVSAVVVNGEVRLYSLSPCTLHPPQPS</sequence>
<dbReference type="Proteomes" id="UP001381693">
    <property type="component" value="Unassembled WGS sequence"/>
</dbReference>
<dbReference type="PANTHER" id="PTHR21027:SF1">
    <property type="entry name" value="TRNA-SPLICING ENDONUCLEASE SUBUNIT SEN54"/>
    <property type="match status" value="1"/>
</dbReference>
<protein>
    <recommendedName>
        <fullName evidence="4">tRNA-splicing endonuclease subunit Sen54 N-terminal domain-containing protein</fullName>
    </recommendedName>
</protein>
<organism evidence="5 6">
    <name type="scientific">Halocaridina rubra</name>
    <name type="common">Hawaiian red shrimp</name>
    <dbReference type="NCBI Taxonomy" id="373956"/>
    <lineage>
        <taxon>Eukaryota</taxon>
        <taxon>Metazoa</taxon>
        <taxon>Ecdysozoa</taxon>
        <taxon>Arthropoda</taxon>
        <taxon>Crustacea</taxon>
        <taxon>Multicrustacea</taxon>
        <taxon>Malacostraca</taxon>
        <taxon>Eumalacostraca</taxon>
        <taxon>Eucarida</taxon>
        <taxon>Decapoda</taxon>
        <taxon>Pleocyemata</taxon>
        <taxon>Caridea</taxon>
        <taxon>Atyoidea</taxon>
        <taxon>Atyidae</taxon>
        <taxon>Halocaridina</taxon>
    </lineage>
</organism>
<dbReference type="InterPro" id="IPR024336">
    <property type="entry name" value="tRNA_splic_suSen54_N"/>
</dbReference>
<evidence type="ECO:0000313" key="5">
    <source>
        <dbReference type="EMBL" id="KAK7017529.1"/>
    </source>
</evidence>
<evidence type="ECO:0000256" key="3">
    <source>
        <dbReference type="SAM" id="MobiDB-lite"/>
    </source>
</evidence>
<reference evidence="5 6" key="1">
    <citation type="submission" date="2023-11" db="EMBL/GenBank/DDBJ databases">
        <title>Halocaridina rubra genome assembly.</title>
        <authorList>
            <person name="Smith C."/>
        </authorList>
    </citation>
    <scope>NUCLEOTIDE SEQUENCE [LARGE SCALE GENOMIC DNA]</scope>
    <source>
        <strain evidence="5">EP-1</strain>
        <tissue evidence="5">Whole</tissue>
    </source>
</reference>
<feature type="non-terminal residue" evidence="5">
    <location>
        <position position="1"/>
    </location>
</feature>
<keyword evidence="6" id="KW-1185">Reference proteome</keyword>
<dbReference type="EMBL" id="JAXCGZ010023079">
    <property type="protein sequence ID" value="KAK7017529.1"/>
    <property type="molecule type" value="Genomic_DNA"/>
</dbReference>
<feature type="compositionally biased region" description="Basic residues" evidence="3">
    <location>
        <begin position="644"/>
        <end position="653"/>
    </location>
</feature>
<dbReference type="InterPro" id="IPR024337">
    <property type="entry name" value="tRNA_splic_suSen54"/>
</dbReference>